<reference evidence="1 2" key="1">
    <citation type="submission" date="2019-11" db="EMBL/GenBank/DDBJ databases">
        <title>Genome-resolved metagenomics to study the prevalence of co-infection and intraspecific heterogeneity among plant pathogen metapopulations.</title>
        <authorList>
            <person name="Newberry E."/>
            <person name="Bhandari R."/>
            <person name="Kemble J."/>
            <person name="Sikora E."/>
            <person name="Potnis N."/>
        </authorList>
    </citation>
    <scope>NUCLEOTIDE SEQUENCE [LARGE SCALE GENOMIC DNA]</scope>
    <source>
        <strain evidence="1">Xp_Tom_Tuscaloosa_18b</strain>
    </source>
</reference>
<dbReference type="EMBL" id="JAAGYU010000058">
    <property type="protein sequence ID" value="NEL77281.1"/>
    <property type="molecule type" value="Genomic_DNA"/>
</dbReference>
<evidence type="ECO:0000313" key="1">
    <source>
        <dbReference type="EMBL" id="NEL77281.1"/>
    </source>
</evidence>
<dbReference type="InterPro" id="IPR045809">
    <property type="entry name" value="MobI"/>
</dbReference>
<name>A0A6P0GB87_XANPE</name>
<dbReference type="Pfam" id="PF19456">
    <property type="entry name" value="MobI"/>
    <property type="match status" value="1"/>
</dbReference>
<evidence type="ECO:0000313" key="2">
    <source>
        <dbReference type="Proteomes" id="UP000471082"/>
    </source>
</evidence>
<dbReference type="AlphaFoldDB" id="A0A6P0GB87"/>
<accession>A0A6P0GB87</accession>
<protein>
    <submittedName>
        <fullName evidence="1">Uncharacterized protein</fullName>
    </submittedName>
</protein>
<organism evidence="1 2">
    <name type="scientific">Xanthomonas perforans</name>
    <dbReference type="NCBI Taxonomy" id="442694"/>
    <lineage>
        <taxon>Bacteria</taxon>
        <taxon>Pseudomonadati</taxon>
        <taxon>Pseudomonadota</taxon>
        <taxon>Gammaproteobacteria</taxon>
        <taxon>Lysobacterales</taxon>
        <taxon>Lysobacteraceae</taxon>
        <taxon>Xanthomonas</taxon>
    </lineage>
</organism>
<gene>
    <name evidence="1" type="ORF">G3W61_13630</name>
</gene>
<comment type="caution">
    <text evidence="1">The sequence shown here is derived from an EMBL/GenBank/DDBJ whole genome shotgun (WGS) entry which is preliminary data.</text>
</comment>
<dbReference type="RefSeq" id="WP_046935205.1">
    <property type="nucleotide sequence ID" value="NZ_JAKHFX010000008.1"/>
</dbReference>
<sequence length="224" mass="25516">MRTENEQHPQHFDVKLVMEPAETINNQIAVMETLAEMQAQDLCEWFKEERKKIQALLGAATTKQEYRERFAPLSLHARMHKGTLEIYWSEIKGKTKPDASGKTGWFRTRMNKGKRHSYDVNKLAAKARDYELPLVLEAERRATSLRDFWSRVVSLRLALRMINKQVEELSAVPTRGTDTAEVTQLVSPTADLASNEALAHDTQVAASAEFPQSGLAHHQRAVYD</sequence>
<dbReference type="Proteomes" id="UP000471082">
    <property type="component" value="Unassembled WGS sequence"/>
</dbReference>
<proteinExistence type="predicted"/>